<dbReference type="KEGG" id="aho:Ahos_2218"/>
<protein>
    <submittedName>
        <fullName evidence="6">Heat shock protein Hsp20</fullName>
    </submittedName>
</protein>
<evidence type="ECO:0000256" key="3">
    <source>
        <dbReference type="SAM" id="Coils"/>
    </source>
</evidence>
<sequence length="260" mass="29317">MGSDKSVDGRVLVFPSTSSKDLRVTAYDPLRGVTMAELEVRISYATGKHINLRALSVKYKHFQISFTQLKSQIYLVSFKSSRGEYILGSKMPSKKKGDIFDYFDEMIKQMEEEFEELEKEFFKAAGKGEVKTFGPYVYGFSMTIGPDGKPIIEEFGNVKRLGSKPILSEEREPLVDVIEKGDEVRVVAEVPGVDKNNIKVRLNGKTLILSAQEGDKKYYKEIELPTEVDENSAKATYKNGVLEIVFKKAKVESGKEIKIE</sequence>
<gene>
    <name evidence="6" type="ordered locus">Ahos_2218</name>
</gene>
<keyword evidence="3" id="KW-0175">Coiled coil</keyword>
<accession>F4B9E3</accession>
<dbReference type="InterPro" id="IPR008978">
    <property type="entry name" value="HSP20-like_chaperone"/>
</dbReference>
<dbReference type="InterPro" id="IPR002068">
    <property type="entry name" value="A-crystallin/Hsp20_dom"/>
</dbReference>
<dbReference type="PROSITE" id="PS01031">
    <property type="entry name" value="SHSP"/>
    <property type="match status" value="1"/>
</dbReference>
<feature type="coiled-coil region" evidence="3">
    <location>
        <begin position="100"/>
        <end position="127"/>
    </location>
</feature>
<dbReference type="EMBL" id="CP002535">
    <property type="protein sequence ID" value="AEE95089.1"/>
    <property type="molecule type" value="Genomic_DNA"/>
</dbReference>
<keyword evidence="7" id="KW-1185">Reference proteome</keyword>
<dbReference type="eggNOG" id="arCOG08402">
    <property type="taxonomic scope" value="Archaea"/>
</dbReference>
<dbReference type="eggNOG" id="arCOG01833">
    <property type="taxonomic scope" value="Archaea"/>
</dbReference>
<dbReference type="Proteomes" id="UP000008458">
    <property type="component" value="Chromosome"/>
</dbReference>
<reference key="2">
    <citation type="journal article" date="2011" name="Extremophiles">
        <title>Genomic analyses of Acidianus hospitalis W1 a host for studying crenarchaeal virus and plasmid life cycles.</title>
        <authorList>
            <person name="You X.Y."/>
            <person name="Liu C."/>
            <person name="Wang S.Y."/>
            <person name="Jiang C.Y."/>
            <person name="Shah S.A."/>
            <person name="Prangishvili D."/>
            <person name="Liu S.J."/>
            <person name="Garrett R.A."/>
        </authorList>
    </citation>
    <scope>NUCLEOTIDE SEQUENCE</scope>
    <source>
        <strain>W1</strain>
    </source>
</reference>
<dbReference type="PROSITE" id="PS51203">
    <property type="entry name" value="CS"/>
    <property type="match status" value="1"/>
</dbReference>
<organism evidence="6 7">
    <name type="scientific">Acidianus hospitalis (strain W1)</name>
    <dbReference type="NCBI Taxonomy" id="933801"/>
    <lineage>
        <taxon>Archaea</taxon>
        <taxon>Thermoproteota</taxon>
        <taxon>Thermoprotei</taxon>
        <taxon>Sulfolobales</taxon>
        <taxon>Sulfolobaceae</taxon>
        <taxon>Acidianus</taxon>
    </lineage>
</organism>
<proteinExistence type="inferred from homology"/>
<dbReference type="STRING" id="933801.Ahos_2218"/>
<dbReference type="InterPro" id="IPR007052">
    <property type="entry name" value="CS_dom"/>
</dbReference>
<dbReference type="SUPFAM" id="SSF49764">
    <property type="entry name" value="HSP20-like chaperones"/>
    <property type="match status" value="1"/>
</dbReference>
<dbReference type="Gene3D" id="2.60.40.790">
    <property type="match status" value="1"/>
</dbReference>
<feature type="domain" description="CS" evidence="5">
    <location>
        <begin position="170"/>
        <end position="260"/>
    </location>
</feature>
<dbReference type="CDD" id="cd06464">
    <property type="entry name" value="ACD_sHsps-like"/>
    <property type="match status" value="1"/>
</dbReference>
<dbReference type="Pfam" id="PF00011">
    <property type="entry name" value="HSP20"/>
    <property type="match status" value="1"/>
</dbReference>
<evidence type="ECO:0000256" key="2">
    <source>
        <dbReference type="RuleBase" id="RU003616"/>
    </source>
</evidence>
<dbReference type="NCBIfam" id="NF041800">
    <property type="entry name" value="Hsp20"/>
    <property type="match status" value="1"/>
</dbReference>
<keyword evidence="6" id="KW-0346">Stress response</keyword>
<evidence type="ECO:0000313" key="6">
    <source>
        <dbReference type="EMBL" id="AEE95089.1"/>
    </source>
</evidence>
<feature type="domain" description="SHSP" evidence="4">
    <location>
        <begin position="165"/>
        <end position="260"/>
    </location>
</feature>
<reference evidence="6 7" key="1">
    <citation type="journal article" date="2011" name="Extremophiles">
        <title>Genomic analysis of Acidianus hospitalis W1 a host for studying crenarchaeal virus and plasmid life cycles.</title>
        <authorList>
            <person name="You X.Y."/>
            <person name="Liu C."/>
            <person name="Wang S.Y."/>
            <person name="Jiang C.Y."/>
            <person name="Shah S.A."/>
            <person name="Prangishvili D."/>
            <person name="She Q."/>
            <person name="Liu S.J."/>
            <person name="Garrett R.A."/>
        </authorList>
    </citation>
    <scope>NUCLEOTIDE SEQUENCE [LARGE SCALE GENOMIC DNA]</scope>
    <source>
        <strain evidence="6 7">W1</strain>
    </source>
</reference>
<dbReference type="AlphaFoldDB" id="F4B9E3"/>
<evidence type="ECO:0000259" key="5">
    <source>
        <dbReference type="PROSITE" id="PS51203"/>
    </source>
</evidence>
<comment type="similarity">
    <text evidence="1 2">Belongs to the small heat shock protein (HSP20) family.</text>
</comment>
<evidence type="ECO:0000259" key="4">
    <source>
        <dbReference type="PROSITE" id="PS01031"/>
    </source>
</evidence>
<dbReference type="HOGENOM" id="CLU_1067930_0_0_2"/>
<name>F4B9E3_ACIHW</name>
<evidence type="ECO:0000256" key="1">
    <source>
        <dbReference type="PROSITE-ProRule" id="PRU00285"/>
    </source>
</evidence>
<evidence type="ECO:0000313" key="7">
    <source>
        <dbReference type="Proteomes" id="UP000008458"/>
    </source>
</evidence>